<feature type="domain" description="SEC63" evidence="5">
    <location>
        <begin position="1"/>
        <end position="167"/>
    </location>
</feature>
<sequence length="168" mass="18896">MTDLGRIAAKYYIHTASIEIFNKELKPVMSKADILGMLSISTEFDQVQLQENKVKELKDLMDEIIRCEVKGGTETSEGKVNILLQGYISKAHIEDFALVSDMAYVTQNGDRIIWGLFEIGLSRKWATVCSVLYSMSKAYVLYNLQRWADELSVAELASVSTAELGKFL</sequence>
<keyword evidence="2" id="KW-0378">Hydrolase</keyword>
<dbReference type="InterPro" id="IPR004179">
    <property type="entry name" value="Sec63-dom"/>
</dbReference>
<evidence type="ECO:0000259" key="5">
    <source>
        <dbReference type="SMART" id="SM00973"/>
    </source>
</evidence>
<keyword evidence="4" id="KW-0067">ATP-binding</keyword>
<dbReference type="GO" id="GO:0016787">
    <property type="term" value="F:hydrolase activity"/>
    <property type="evidence" value="ECO:0007669"/>
    <property type="project" value="UniProtKB-KW"/>
</dbReference>
<evidence type="ECO:0000256" key="4">
    <source>
        <dbReference type="ARBA" id="ARBA00022840"/>
    </source>
</evidence>
<evidence type="ECO:0000256" key="2">
    <source>
        <dbReference type="ARBA" id="ARBA00022801"/>
    </source>
</evidence>
<keyword evidence="3" id="KW-0347">Helicase</keyword>
<gene>
    <name evidence="6" type="ORF">M422DRAFT_271164</name>
</gene>
<evidence type="ECO:0000313" key="7">
    <source>
        <dbReference type="Proteomes" id="UP000054279"/>
    </source>
</evidence>
<organism evidence="6 7">
    <name type="scientific">Sphaerobolus stellatus (strain SS14)</name>
    <dbReference type="NCBI Taxonomy" id="990650"/>
    <lineage>
        <taxon>Eukaryota</taxon>
        <taxon>Fungi</taxon>
        <taxon>Dikarya</taxon>
        <taxon>Basidiomycota</taxon>
        <taxon>Agaricomycotina</taxon>
        <taxon>Agaricomycetes</taxon>
        <taxon>Phallomycetidae</taxon>
        <taxon>Geastrales</taxon>
        <taxon>Sphaerobolaceae</taxon>
        <taxon>Sphaerobolus</taxon>
    </lineage>
</organism>
<dbReference type="GO" id="GO:0005524">
    <property type="term" value="F:ATP binding"/>
    <property type="evidence" value="ECO:0007669"/>
    <property type="project" value="UniProtKB-KW"/>
</dbReference>
<dbReference type="PANTHER" id="PTHR47961">
    <property type="entry name" value="DNA POLYMERASE THETA, PUTATIVE (AFU_ORTHOLOGUE AFUA_1G05260)-RELATED"/>
    <property type="match status" value="1"/>
</dbReference>
<dbReference type="OrthoDB" id="3053711at2759"/>
<dbReference type="GO" id="GO:0004386">
    <property type="term" value="F:helicase activity"/>
    <property type="evidence" value="ECO:0007669"/>
    <property type="project" value="UniProtKB-KW"/>
</dbReference>
<keyword evidence="1" id="KW-0547">Nucleotide-binding</keyword>
<accession>A0A0C9TEB4</accession>
<protein>
    <recommendedName>
        <fullName evidence="5">SEC63 domain-containing protein</fullName>
    </recommendedName>
</protein>
<evidence type="ECO:0000313" key="6">
    <source>
        <dbReference type="EMBL" id="KIJ27618.1"/>
    </source>
</evidence>
<evidence type="ECO:0000256" key="3">
    <source>
        <dbReference type="ARBA" id="ARBA00022806"/>
    </source>
</evidence>
<name>A0A0C9TEB4_SPHS4</name>
<dbReference type="EMBL" id="KN837329">
    <property type="protein sequence ID" value="KIJ27618.1"/>
    <property type="molecule type" value="Genomic_DNA"/>
</dbReference>
<dbReference type="PANTHER" id="PTHR47961:SF13">
    <property type="entry name" value="ACTIVATING SIGNAL COINTEGRATOR 1 COMPLEX SUBUNIT 3"/>
    <property type="match status" value="1"/>
</dbReference>
<dbReference type="SUPFAM" id="SSF158702">
    <property type="entry name" value="Sec63 N-terminal domain-like"/>
    <property type="match status" value="1"/>
</dbReference>
<dbReference type="HOGENOM" id="CLU_1587537_0_0_1"/>
<dbReference type="Proteomes" id="UP000054279">
    <property type="component" value="Unassembled WGS sequence"/>
</dbReference>
<dbReference type="FunFam" id="1.10.3380.10:FF:000001">
    <property type="entry name" value="U5 small nuclear ribonucleoprotein helicase"/>
    <property type="match status" value="1"/>
</dbReference>
<reference evidence="6 7" key="1">
    <citation type="submission" date="2014-06" db="EMBL/GenBank/DDBJ databases">
        <title>Evolutionary Origins and Diversification of the Mycorrhizal Mutualists.</title>
        <authorList>
            <consortium name="DOE Joint Genome Institute"/>
            <consortium name="Mycorrhizal Genomics Consortium"/>
            <person name="Kohler A."/>
            <person name="Kuo A."/>
            <person name="Nagy L.G."/>
            <person name="Floudas D."/>
            <person name="Copeland A."/>
            <person name="Barry K.W."/>
            <person name="Cichocki N."/>
            <person name="Veneault-Fourrey C."/>
            <person name="LaButti K."/>
            <person name="Lindquist E.A."/>
            <person name="Lipzen A."/>
            <person name="Lundell T."/>
            <person name="Morin E."/>
            <person name="Murat C."/>
            <person name="Riley R."/>
            <person name="Ohm R."/>
            <person name="Sun H."/>
            <person name="Tunlid A."/>
            <person name="Henrissat B."/>
            <person name="Grigoriev I.V."/>
            <person name="Hibbett D.S."/>
            <person name="Martin F."/>
        </authorList>
    </citation>
    <scope>NUCLEOTIDE SEQUENCE [LARGE SCALE GENOMIC DNA]</scope>
    <source>
        <strain evidence="6 7">SS14</strain>
    </source>
</reference>
<proteinExistence type="predicted"/>
<keyword evidence="7" id="KW-1185">Reference proteome</keyword>
<dbReference type="Gene3D" id="1.10.3380.10">
    <property type="entry name" value="Sec63 N-terminal domain-like domain"/>
    <property type="match status" value="1"/>
</dbReference>
<dbReference type="AlphaFoldDB" id="A0A0C9TEB4"/>
<evidence type="ECO:0000256" key="1">
    <source>
        <dbReference type="ARBA" id="ARBA00022741"/>
    </source>
</evidence>
<dbReference type="SMART" id="SM00973">
    <property type="entry name" value="Sec63"/>
    <property type="match status" value="1"/>
</dbReference>
<dbReference type="Pfam" id="PF02889">
    <property type="entry name" value="Sec63"/>
    <property type="match status" value="1"/>
</dbReference>
<dbReference type="InterPro" id="IPR050474">
    <property type="entry name" value="Hel308_SKI2-like"/>
</dbReference>